<feature type="compositionally biased region" description="Polar residues" evidence="1">
    <location>
        <begin position="21"/>
        <end position="34"/>
    </location>
</feature>
<sequence>MNHEVTSDGDSDDEINEQTEDSNVSNKSRSTTSIDQKKLHPAMKSIAKLYNQKSVNQKSVNTMEKVLVSFLTVVLDHSQQKSNNNTLQIQDIQSAMIELDLEFLLPSTGINPSNKLSNQQEDKEMINDYLYED</sequence>
<dbReference type="SUPFAM" id="SSF47113">
    <property type="entry name" value="Histone-fold"/>
    <property type="match status" value="1"/>
</dbReference>
<accession>D3BQ50</accession>
<evidence type="ECO:0008006" key="4">
    <source>
        <dbReference type="Google" id="ProtNLM"/>
    </source>
</evidence>
<protein>
    <recommendedName>
        <fullName evidence="4">Transcription factor CBF/NF-Y/archaeal histone domain-containing protein</fullName>
    </recommendedName>
</protein>
<dbReference type="GO" id="GO:0046982">
    <property type="term" value="F:protein heterodimerization activity"/>
    <property type="evidence" value="ECO:0007669"/>
    <property type="project" value="InterPro"/>
</dbReference>
<gene>
    <name evidence="2" type="ORF">PPL_10031</name>
</gene>
<dbReference type="InterPro" id="IPR009072">
    <property type="entry name" value="Histone-fold"/>
</dbReference>
<feature type="region of interest" description="Disordered" evidence="1">
    <location>
        <begin position="1"/>
        <end position="39"/>
    </location>
</feature>
<keyword evidence="3" id="KW-1185">Reference proteome</keyword>
<organism evidence="2 3">
    <name type="scientific">Heterostelium pallidum (strain ATCC 26659 / Pp 5 / PN500)</name>
    <name type="common">Cellular slime mold</name>
    <name type="synonym">Polysphondylium pallidum</name>
    <dbReference type="NCBI Taxonomy" id="670386"/>
    <lineage>
        <taxon>Eukaryota</taxon>
        <taxon>Amoebozoa</taxon>
        <taxon>Evosea</taxon>
        <taxon>Eumycetozoa</taxon>
        <taxon>Dictyostelia</taxon>
        <taxon>Acytosteliales</taxon>
        <taxon>Acytosteliaceae</taxon>
        <taxon>Heterostelium</taxon>
    </lineage>
</organism>
<name>D3BQ50_HETP5</name>
<evidence type="ECO:0000313" key="3">
    <source>
        <dbReference type="Proteomes" id="UP000001396"/>
    </source>
</evidence>
<dbReference type="OMA" id="NDYFCND"/>
<reference evidence="2 3" key="1">
    <citation type="journal article" date="2011" name="Genome Res.">
        <title>Phylogeny-wide analysis of social amoeba genomes highlights ancient origins for complex intercellular communication.</title>
        <authorList>
            <person name="Heidel A.J."/>
            <person name="Lawal H.M."/>
            <person name="Felder M."/>
            <person name="Schilde C."/>
            <person name="Helps N.R."/>
            <person name="Tunggal B."/>
            <person name="Rivero F."/>
            <person name="John U."/>
            <person name="Schleicher M."/>
            <person name="Eichinger L."/>
            <person name="Platzer M."/>
            <person name="Noegel A.A."/>
            <person name="Schaap P."/>
            <person name="Gloeckner G."/>
        </authorList>
    </citation>
    <scope>NUCLEOTIDE SEQUENCE [LARGE SCALE GENOMIC DNA]</scope>
    <source>
        <strain evidence="3">ATCC 26659 / Pp 5 / PN500</strain>
    </source>
</reference>
<comment type="caution">
    <text evidence="2">The sequence shown here is derived from an EMBL/GenBank/DDBJ whole genome shotgun (WGS) entry which is preliminary data.</text>
</comment>
<feature type="compositionally biased region" description="Acidic residues" evidence="1">
    <location>
        <begin position="7"/>
        <end position="20"/>
    </location>
</feature>
<evidence type="ECO:0000256" key="1">
    <source>
        <dbReference type="SAM" id="MobiDB-lite"/>
    </source>
</evidence>
<dbReference type="RefSeq" id="XP_020428402.1">
    <property type="nucleotide sequence ID" value="XM_020580817.1"/>
</dbReference>
<dbReference type="Proteomes" id="UP000001396">
    <property type="component" value="Unassembled WGS sequence"/>
</dbReference>
<dbReference type="GeneID" id="31365502"/>
<dbReference type="EMBL" id="ADBJ01000047">
    <property type="protein sequence ID" value="EFA76270.1"/>
    <property type="molecule type" value="Genomic_DNA"/>
</dbReference>
<evidence type="ECO:0000313" key="2">
    <source>
        <dbReference type="EMBL" id="EFA76270.1"/>
    </source>
</evidence>
<dbReference type="InParanoid" id="D3BQ50"/>
<dbReference type="AlphaFoldDB" id="D3BQ50"/>
<proteinExistence type="predicted"/>